<dbReference type="EMBL" id="CAJMWX010000747">
    <property type="protein sequence ID" value="CAE6426521.1"/>
    <property type="molecule type" value="Genomic_DNA"/>
</dbReference>
<sequence>MKSLVALLDRKKKDRANTLVQVPFPSSLPQPAVHQDGTTIIHGTRRTSTPLSSLRPSQQPRAVSDTGHMHRPLLSEPSVHYPGQSPAQSASYYTDSDDGTCVDPFAHSPTKLDLTSKPQHEAPPQVYPRRGSEANTASTFAPTSYRFRPEREPLSVANEPRSDPVLAAPASKKGRWLRERRSLTSLLRPQQSKNPVEPVPIVPSLPSRVPERKPSLFFTRSRSGSTPLSAQTTELAHTVLKPSIGLEPVQLPTPANAQPQAVDKKSKHGTSCRGSVPLTLMSHSQANSPDSWIRVEGASRDPVLPTSPTTRRRAISVPLPLQSTGLPPPVPSVERTQCVQKPEANRSTTGPEPAVMRHPGTPTDFRTRRSHNAHGIKSASVSVPASARLNASPGFVTREQEQLVPHHSKQLSVGTVECLVLKSALKHRLVESIQNPQALPVHPVKPLRICKREGALSKTELAQLPTPSSEGSLKAFHYASTGHKDGARATTKHSKSASGPPSGEKCLDTMEGPVPPLTTGGSFSNIMKGHGLPSSDSRSLPVLDNIWGSFISETAFGNSLPPSPITSISARYQATLSQETNSREQIGDDSMDPEGGTNASCSSHSEGHWKPGSAPPSSPPLTSLPPVPNAPPALGPSLGKGTRRKRSRSSANAVALLTPPTSPTEEVQPRGLDRVITSSTYGNNPTSRSSNKCSEYLQQLGPRLARSASSPSIRPSMSPEIGCNLIKMRGPDALSRLSVQHQKSRSISPSSASHSSSQCTPVPGTPVALRLSAVNHATSYLGTSSGSLTASSPSVRMPRLHEGSGYAESSEGPVMGMGIRPSGTESGGVSDAIMGGFPPIPSNQVRSYQEEKSIGAMISHNTSEGDPREEPLLTPPVTPAWAIHVFDTETEDNSQLSRMEYNASGDRIPLARSGNLAQMRRQKRGGMRSGLTQLPSRGPDLPQHDSEKTYTCRNKAPKNTTSLARNVV</sequence>
<comment type="caution">
    <text evidence="2">The sequence shown here is derived from an EMBL/GenBank/DDBJ whole genome shotgun (WGS) entry which is preliminary data.</text>
</comment>
<evidence type="ECO:0000313" key="3">
    <source>
        <dbReference type="Proteomes" id="UP000663888"/>
    </source>
</evidence>
<feature type="compositionally biased region" description="Polar residues" evidence="1">
    <location>
        <begin position="341"/>
        <end position="350"/>
    </location>
</feature>
<feature type="compositionally biased region" description="Polar residues" evidence="1">
    <location>
        <begin position="85"/>
        <end position="94"/>
    </location>
</feature>
<protein>
    <submittedName>
        <fullName evidence="2">Uncharacterized protein</fullName>
    </submittedName>
</protein>
<feature type="compositionally biased region" description="Low complexity" evidence="1">
    <location>
        <begin position="745"/>
        <end position="757"/>
    </location>
</feature>
<dbReference type="Proteomes" id="UP000663888">
    <property type="component" value="Unassembled WGS sequence"/>
</dbReference>
<evidence type="ECO:0000256" key="1">
    <source>
        <dbReference type="SAM" id="MobiDB-lite"/>
    </source>
</evidence>
<accession>A0A8H2XM61</accession>
<organism evidence="2 3">
    <name type="scientific">Rhizoctonia solani</name>
    <dbReference type="NCBI Taxonomy" id="456999"/>
    <lineage>
        <taxon>Eukaryota</taxon>
        <taxon>Fungi</taxon>
        <taxon>Dikarya</taxon>
        <taxon>Basidiomycota</taxon>
        <taxon>Agaricomycotina</taxon>
        <taxon>Agaricomycetes</taxon>
        <taxon>Cantharellales</taxon>
        <taxon>Ceratobasidiaceae</taxon>
        <taxon>Rhizoctonia</taxon>
    </lineage>
</organism>
<gene>
    <name evidence="2" type="ORF">RDB_LOCUS29346</name>
</gene>
<reference evidence="2" key="1">
    <citation type="submission" date="2021-01" db="EMBL/GenBank/DDBJ databases">
        <authorList>
            <person name="Kaushik A."/>
        </authorList>
    </citation>
    <scope>NUCLEOTIDE SEQUENCE</scope>
    <source>
        <strain evidence="2">AG4-R118</strain>
    </source>
</reference>
<feature type="compositionally biased region" description="Polar residues" evidence="1">
    <location>
        <begin position="133"/>
        <end position="142"/>
    </location>
</feature>
<feature type="compositionally biased region" description="Polar residues" evidence="1">
    <location>
        <begin position="46"/>
        <end position="61"/>
    </location>
</feature>
<feature type="region of interest" description="Disordered" evidence="1">
    <location>
        <begin position="736"/>
        <end position="764"/>
    </location>
</feature>
<proteinExistence type="predicted"/>
<feature type="region of interest" description="Disordered" evidence="1">
    <location>
        <begin position="802"/>
        <end position="842"/>
    </location>
</feature>
<evidence type="ECO:0000313" key="2">
    <source>
        <dbReference type="EMBL" id="CAE6426521.1"/>
    </source>
</evidence>
<feature type="region of interest" description="Disordered" evidence="1">
    <location>
        <begin position="43"/>
        <end position="207"/>
    </location>
</feature>
<feature type="region of interest" description="Disordered" evidence="1">
    <location>
        <begin position="341"/>
        <end position="362"/>
    </location>
</feature>
<feature type="region of interest" description="Disordered" evidence="1">
    <location>
        <begin position="921"/>
        <end position="968"/>
    </location>
</feature>
<feature type="compositionally biased region" description="Pro residues" evidence="1">
    <location>
        <begin position="613"/>
        <end position="634"/>
    </location>
</feature>
<feature type="region of interest" description="Disordered" evidence="1">
    <location>
        <begin position="575"/>
        <end position="671"/>
    </location>
</feature>
<name>A0A8H2XM61_9AGAM</name>
<feature type="region of interest" description="Disordered" evidence="1">
    <location>
        <begin position="482"/>
        <end position="511"/>
    </location>
</feature>
<feature type="compositionally biased region" description="Polar residues" evidence="1">
    <location>
        <begin position="951"/>
        <end position="968"/>
    </location>
</feature>
<dbReference type="AlphaFoldDB" id="A0A8H2XM61"/>